<evidence type="ECO:0000313" key="4">
    <source>
        <dbReference type="EMBL" id="CAK9102042.1"/>
    </source>
</evidence>
<keyword evidence="5" id="KW-1185">Reference proteome</keyword>
<feature type="domain" description="EF-hand" evidence="3">
    <location>
        <begin position="121"/>
        <end position="156"/>
    </location>
</feature>
<organism evidence="4 5">
    <name type="scientific">Durusdinium trenchii</name>
    <dbReference type="NCBI Taxonomy" id="1381693"/>
    <lineage>
        <taxon>Eukaryota</taxon>
        <taxon>Sar</taxon>
        <taxon>Alveolata</taxon>
        <taxon>Dinophyceae</taxon>
        <taxon>Suessiales</taxon>
        <taxon>Symbiodiniaceae</taxon>
        <taxon>Durusdinium</taxon>
    </lineage>
</organism>
<dbReference type="InterPro" id="IPR018247">
    <property type="entry name" value="EF_Hand_1_Ca_BS"/>
</dbReference>
<dbReference type="PROSITE" id="PS00018">
    <property type="entry name" value="EF_HAND_1"/>
    <property type="match status" value="3"/>
</dbReference>
<dbReference type="Pfam" id="PF13833">
    <property type="entry name" value="EF-hand_8"/>
    <property type="match status" value="1"/>
</dbReference>
<dbReference type="EMBL" id="CAXAMM010041951">
    <property type="protein sequence ID" value="CAK9102042.1"/>
    <property type="molecule type" value="Genomic_DNA"/>
</dbReference>
<feature type="region of interest" description="Disordered" evidence="2">
    <location>
        <begin position="188"/>
        <end position="217"/>
    </location>
</feature>
<dbReference type="Proteomes" id="UP001642464">
    <property type="component" value="Unassembled WGS sequence"/>
</dbReference>
<evidence type="ECO:0000313" key="5">
    <source>
        <dbReference type="Proteomes" id="UP001642464"/>
    </source>
</evidence>
<feature type="domain" description="EF-hand" evidence="3">
    <location>
        <begin position="162"/>
        <end position="189"/>
    </location>
</feature>
<dbReference type="SMART" id="SM00054">
    <property type="entry name" value="EFh"/>
    <property type="match status" value="4"/>
</dbReference>
<dbReference type="PROSITE" id="PS50222">
    <property type="entry name" value="EF_HAND_2"/>
    <property type="match status" value="3"/>
</dbReference>
<dbReference type="Gene3D" id="1.10.238.10">
    <property type="entry name" value="EF-hand"/>
    <property type="match status" value="2"/>
</dbReference>
<evidence type="ECO:0000256" key="2">
    <source>
        <dbReference type="SAM" id="MobiDB-lite"/>
    </source>
</evidence>
<proteinExistence type="predicted"/>
<comment type="caution">
    <text evidence="4">The sequence shown here is derived from an EMBL/GenBank/DDBJ whole genome shotgun (WGS) entry which is preliminary data.</text>
</comment>
<evidence type="ECO:0000259" key="3">
    <source>
        <dbReference type="PROSITE" id="PS50222"/>
    </source>
</evidence>
<dbReference type="Pfam" id="PF13202">
    <property type="entry name" value="EF-hand_5"/>
    <property type="match status" value="1"/>
</dbReference>
<name>A0ABP0RN36_9DINO</name>
<protein>
    <recommendedName>
        <fullName evidence="3">EF-hand domain-containing protein</fullName>
    </recommendedName>
</protein>
<gene>
    <name evidence="4" type="ORF">SCF082_LOCUS47706</name>
</gene>
<feature type="domain" description="EF-hand" evidence="3">
    <location>
        <begin position="73"/>
        <end position="108"/>
    </location>
</feature>
<accession>A0ABP0RN36</accession>
<dbReference type="SUPFAM" id="SSF47473">
    <property type="entry name" value="EF-hand"/>
    <property type="match status" value="1"/>
</dbReference>
<sequence>MGSRCSCERCAKLKMGDPVKELNTFKQFYKDTMLAEARKKGKNGITGAFEELGGGNDGQVTREEMVRYLTRHDYPGDANALFDLVDIDNEGLISKTEFGQMTEANFIKKGPVRAFKNFLSKKFGRTEDAFKVLDESHDKQLDANEFVTNVEKMGYEGDGNIIFQILDDNHDGKVTLADLQKVLGKLKAPEEPAESEFDTQASHTSEKHKKKRKKEKS</sequence>
<dbReference type="InterPro" id="IPR002048">
    <property type="entry name" value="EF_hand_dom"/>
</dbReference>
<reference evidence="4 5" key="1">
    <citation type="submission" date="2024-02" db="EMBL/GenBank/DDBJ databases">
        <authorList>
            <person name="Chen Y."/>
            <person name="Shah S."/>
            <person name="Dougan E. K."/>
            <person name="Thang M."/>
            <person name="Chan C."/>
        </authorList>
    </citation>
    <scope>NUCLEOTIDE SEQUENCE [LARGE SCALE GENOMIC DNA]</scope>
</reference>
<dbReference type="InterPro" id="IPR011992">
    <property type="entry name" value="EF-hand-dom_pair"/>
</dbReference>
<keyword evidence="1" id="KW-0106">Calcium</keyword>
<evidence type="ECO:0000256" key="1">
    <source>
        <dbReference type="ARBA" id="ARBA00022837"/>
    </source>
</evidence>
<feature type="compositionally biased region" description="Basic residues" evidence="2">
    <location>
        <begin position="206"/>
        <end position="217"/>
    </location>
</feature>